<dbReference type="AlphaFoldDB" id="A0A2J8PXN9"/>
<name>A0A2J8PXN9_PANTR</name>
<accession>A0A2J8PXN9</accession>
<organism evidence="1 2">
    <name type="scientific">Pan troglodytes</name>
    <name type="common">Chimpanzee</name>
    <dbReference type="NCBI Taxonomy" id="9598"/>
    <lineage>
        <taxon>Eukaryota</taxon>
        <taxon>Metazoa</taxon>
        <taxon>Chordata</taxon>
        <taxon>Craniata</taxon>
        <taxon>Vertebrata</taxon>
        <taxon>Euteleostomi</taxon>
        <taxon>Mammalia</taxon>
        <taxon>Eutheria</taxon>
        <taxon>Euarchontoglires</taxon>
        <taxon>Primates</taxon>
        <taxon>Haplorrhini</taxon>
        <taxon>Catarrhini</taxon>
        <taxon>Hominidae</taxon>
        <taxon>Pan</taxon>
    </lineage>
</organism>
<gene>
    <name evidence="1" type="ORF">CK820_G0051928</name>
</gene>
<evidence type="ECO:0000313" key="1">
    <source>
        <dbReference type="EMBL" id="PNI88774.1"/>
    </source>
</evidence>
<sequence length="98" mass="10862">MGLLSDPVRRRALARLVLRLNAPLWALPVAWLERAMRWCRAPTCTASCGPRVLPAPSRLCSPCPVALTLPTARLWGCCWHWLPTSGGRFIGPKISSSW</sequence>
<dbReference type="Proteomes" id="UP000236370">
    <property type="component" value="Unassembled WGS sequence"/>
</dbReference>
<protein>
    <submittedName>
        <fullName evidence="1">GPAA1 isoform 11</fullName>
    </submittedName>
</protein>
<dbReference type="EMBL" id="NBAG03000121">
    <property type="protein sequence ID" value="PNI88774.1"/>
    <property type="molecule type" value="Genomic_DNA"/>
</dbReference>
<comment type="caution">
    <text evidence="1">The sequence shown here is derived from an EMBL/GenBank/DDBJ whole genome shotgun (WGS) entry which is preliminary data.</text>
</comment>
<evidence type="ECO:0000313" key="2">
    <source>
        <dbReference type="Proteomes" id="UP000236370"/>
    </source>
</evidence>
<reference evidence="1 2" key="1">
    <citation type="submission" date="2017-12" db="EMBL/GenBank/DDBJ databases">
        <title>High-resolution comparative analysis of great ape genomes.</title>
        <authorList>
            <person name="Pollen A."/>
            <person name="Hastie A."/>
            <person name="Hormozdiari F."/>
            <person name="Dougherty M."/>
            <person name="Liu R."/>
            <person name="Chaisson M."/>
            <person name="Hoppe E."/>
            <person name="Hill C."/>
            <person name="Pang A."/>
            <person name="Hillier L."/>
            <person name="Baker C."/>
            <person name="Armstrong J."/>
            <person name="Shendure J."/>
            <person name="Paten B."/>
            <person name="Wilson R."/>
            <person name="Chao H."/>
            <person name="Schneider V."/>
            <person name="Ventura M."/>
            <person name="Kronenberg Z."/>
            <person name="Murali S."/>
            <person name="Gordon D."/>
            <person name="Cantsilieris S."/>
            <person name="Munson K."/>
            <person name="Nelson B."/>
            <person name="Raja A."/>
            <person name="Underwood J."/>
            <person name="Diekhans M."/>
            <person name="Fiddes I."/>
            <person name="Haussler D."/>
            <person name="Eichler E."/>
        </authorList>
    </citation>
    <scope>NUCLEOTIDE SEQUENCE [LARGE SCALE GENOMIC DNA]</scope>
    <source>
        <strain evidence="1">Yerkes chimp pedigree #C0471</strain>
    </source>
</reference>
<proteinExistence type="predicted"/>